<evidence type="ECO:0000313" key="1">
    <source>
        <dbReference type="EMBL" id="MCF5056988.1"/>
    </source>
</evidence>
<proteinExistence type="predicted"/>
<comment type="caution">
    <text evidence="1">The sequence shown here is derived from an EMBL/GenBank/DDBJ whole genome shotgun (WGS) entry which is preliminary data.</text>
</comment>
<dbReference type="EMBL" id="WKEW01000019">
    <property type="protein sequence ID" value="MCF5056988.1"/>
    <property type="molecule type" value="Genomic_DNA"/>
</dbReference>
<accession>A0AAW5AAZ6</accession>
<evidence type="ECO:0000313" key="2">
    <source>
        <dbReference type="Proteomes" id="UP000814172"/>
    </source>
</evidence>
<keyword evidence="2" id="KW-1185">Reference proteome</keyword>
<name>A0AAW5AAZ6_9PSED</name>
<dbReference type="AlphaFoldDB" id="A0AAW5AAZ6"/>
<evidence type="ECO:0008006" key="3">
    <source>
        <dbReference type="Google" id="ProtNLM"/>
    </source>
</evidence>
<organism evidence="1 2">
    <name type="scientific">Pseudomonas proteolytica</name>
    <dbReference type="NCBI Taxonomy" id="219574"/>
    <lineage>
        <taxon>Bacteria</taxon>
        <taxon>Pseudomonadati</taxon>
        <taxon>Pseudomonadota</taxon>
        <taxon>Gammaproteobacteria</taxon>
        <taxon>Pseudomonadales</taxon>
        <taxon>Pseudomonadaceae</taxon>
        <taxon>Pseudomonas</taxon>
    </lineage>
</organism>
<sequence length="195" mass="21616">MTNFFIMGEDQLCCELALAIVRQIRPGANIGGQICAGGFGPFKAKIAALNQVAARMPVFMLADGDQDNCVVNQRNSWMPAKAHKHLILRLAVREAESWILADHEGFGKFAELSTAALPGLPDDIRDPKEALIGFIGKSKRRVLREEMLPAKHARAKIGLGYNLHLTDFVQQQWDAKRASERSPSLARSLRSLERI</sequence>
<protein>
    <recommendedName>
        <fullName evidence="3">DUF4276 family protein</fullName>
    </recommendedName>
</protein>
<dbReference type="Proteomes" id="UP000814172">
    <property type="component" value="Unassembled WGS sequence"/>
</dbReference>
<reference evidence="1 2" key="1">
    <citation type="submission" date="2019-11" db="EMBL/GenBank/DDBJ databases">
        <title>Epiphytic Pseudomonas syringae from cherry orchards.</title>
        <authorList>
            <person name="Hulin M.T."/>
        </authorList>
    </citation>
    <scope>NUCLEOTIDE SEQUENCE [LARGE SCALE GENOMIC DNA]</scope>
    <source>
        <strain evidence="1 2">PA-6-9F</strain>
    </source>
</reference>
<gene>
    <name evidence="1" type="ORF">GIW75_08470</name>
</gene>
<dbReference type="RefSeq" id="WP_236299412.1">
    <property type="nucleotide sequence ID" value="NZ_WKEB01000002.1"/>
</dbReference>